<accession>A0ABT7XIP1</accession>
<proteinExistence type="inferred from homology"/>
<evidence type="ECO:0000313" key="4">
    <source>
        <dbReference type="Proteomes" id="UP001168540"/>
    </source>
</evidence>
<comment type="caution">
    <text evidence="3">The sequence shown here is derived from an EMBL/GenBank/DDBJ whole genome shotgun (WGS) entry which is preliminary data.</text>
</comment>
<dbReference type="InterPro" id="IPR001173">
    <property type="entry name" value="Glyco_trans_2-like"/>
</dbReference>
<dbReference type="SUPFAM" id="SSF53448">
    <property type="entry name" value="Nucleotide-diphospho-sugar transferases"/>
    <property type="match status" value="1"/>
</dbReference>
<gene>
    <name evidence="3" type="ORF">QU481_01920</name>
</gene>
<dbReference type="RefSeq" id="WP_289828181.1">
    <property type="nucleotide sequence ID" value="NZ_JAUEDK010000002.1"/>
</dbReference>
<reference evidence="3" key="1">
    <citation type="submission" date="2023-06" db="EMBL/GenBank/DDBJ databases">
        <authorList>
            <person name="Zhang S."/>
        </authorList>
    </citation>
    <scope>NUCLEOTIDE SEQUENCE</scope>
    <source>
        <strain evidence="3">SG2303</strain>
    </source>
</reference>
<comment type="similarity">
    <text evidence="1">Belongs to the glycosyltransferase 2 family. WaaE/KdtX subfamily.</text>
</comment>
<evidence type="ECO:0000256" key="1">
    <source>
        <dbReference type="ARBA" id="ARBA00038494"/>
    </source>
</evidence>
<dbReference type="PANTHER" id="PTHR43630">
    <property type="entry name" value="POLY-BETA-1,6-N-ACETYL-D-GLUCOSAMINE SYNTHASE"/>
    <property type="match status" value="1"/>
</dbReference>
<protein>
    <submittedName>
        <fullName evidence="3">Glycosyltransferase family 2 protein</fullName>
    </submittedName>
</protein>
<dbReference type="Gene3D" id="1.25.40.10">
    <property type="entry name" value="Tetratricopeptide repeat domain"/>
    <property type="match status" value="1"/>
</dbReference>
<dbReference type="InterPro" id="IPR029044">
    <property type="entry name" value="Nucleotide-diphossugar_trans"/>
</dbReference>
<keyword evidence="4" id="KW-1185">Reference proteome</keyword>
<dbReference type="Pfam" id="PF00535">
    <property type="entry name" value="Glycos_transf_2"/>
    <property type="match status" value="1"/>
</dbReference>
<dbReference type="PANTHER" id="PTHR43630:SF2">
    <property type="entry name" value="GLYCOSYLTRANSFERASE"/>
    <property type="match status" value="1"/>
</dbReference>
<dbReference type="SUPFAM" id="SSF48452">
    <property type="entry name" value="TPR-like"/>
    <property type="match status" value="1"/>
</dbReference>
<dbReference type="Gene3D" id="3.90.550.10">
    <property type="entry name" value="Spore Coat Polysaccharide Biosynthesis Protein SpsA, Chain A"/>
    <property type="match status" value="1"/>
</dbReference>
<sequence length="359" mass="40230">MLKPRLALAMIVKNEAAHLARCLDRIRPWVDHMLVLDTGSSDDTIAIAEHAGAEVRHFAWCDDFAAARNAALDAVADYDWVLVLDADETIVAGGEILRRFIADLEPCLGRIAIRSTFRQENGEIQTSVSRISRLLPRGVRYRGRIHEQIAATLPHIDTGVVVEHSGYLDTDKSGRNIPLLQAELVGSPQDAALHYLLGREWQAIRRHDEARQHFTESYRLCLGRYTWASDLVVRFLQTLKACDAFDEAVAVASAEQERQQHNADFFFVLADTLLDLFIRQPPENPAEVAMVEQCWQRCLELGDSHAEVEGRGSYLAAYNLGAFAEVWNDVPKARHWYGMAATQGYAPASERLAGLKEVE</sequence>
<evidence type="ECO:0000259" key="2">
    <source>
        <dbReference type="Pfam" id="PF00535"/>
    </source>
</evidence>
<dbReference type="InterPro" id="IPR011990">
    <property type="entry name" value="TPR-like_helical_dom_sf"/>
</dbReference>
<name>A0ABT7XIP1_9NEIS</name>
<dbReference type="EMBL" id="JAUEDK010000002">
    <property type="protein sequence ID" value="MDN0073651.1"/>
    <property type="molecule type" value="Genomic_DNA"/>
</dbReference>
<feature type="domain" description="Glycosyltransferase 2-like" evidence="2">
    <location>
        <begin position="10"/>
        <end position="90"/>
    </location>
</feature>
<evidence type="ECO:0000313" key="3">
    <source>
        <dbReference type="EMBL" id="MDN0073651.1"/>
    </source>
</evidence>
<dbReference type="Proteomes" id="UP001168540">
    <property type="component" value="Unassembled WGS sequence"/>
</dbReference>
<organism evidence="3 4">
    <name type="scientific">Crenobacter oryzisoli</name>
    <dbReference type="NCBI Taxonomy" id="3056844"/>
    <lineage>
        <taxon>Bacteria</taxon>
        <taxon>Pseudomonadati</taxon>
        <taxon>Pseudomonadota</taxon>
        <taxon>Betaproteobacteria</taxon>
        <taxon>Neisseriales</taxon>
        <taxon>Neisseriaceae</taxon>
        <taxon>Crenobacter</taxon>
    </lineage>
</organism>